<accession>A0A0L0P3I1</accession>
<dbReference type="EMBL" id="LGST01000016">
    <property type="protein sequence ID" value="KNE00928.1"/>
    <property type="molecule type" value="Genomic_DNA"/>
</dbReference>
<gene>
    <name evidence="2" type="ORF">QG37_01799</name>
</gene>
<dbReference type="Proteomes" id="UP000037122">
    <property type="component" value="Unassembled WGS sequence"/>
</dbReference>
<feature type="compositionally biased region" description="Basic and acidic residues" evidence="1">
    <location>
        <begin position="1"/>
        <end position="14"/>
    </location>
</feature>
<name>A0A0L0P3I1_CANAR</name>
<dbReference type="VEuPathDB" id="FungiDB:QG37_01799"/>
<reference evidence="3" key="1">
    <citation type="journal article" date="2015" name="BMC Genomics">
        <title>Draft genome of a commonly misdiagnosed multidrug resistant pathogen Candida auris.</title>
        <authorList>
            <person name="Chatterjee S."/>
            <person name="Alampalli S.V."/>
            <person name="Nageshan R.K."/>
            <person name="Chettiar S.T."/>
            <person name="Joshi S."/>
            <person name="Tatu U.S."/>
        </authorList>
    </citation>
    <scope>NUCLEOTIDE SEQUENCE [LARGE SCALE GENOMIC DNA]</scope>
    <source>
        <strain evidence="3">6684</strain>
    </source>
</reference>
<protein>
    <submittedName>
        <fullName evidence="2">Uncharacterized protein</fullName>
    </submittedName>
</protein>
<evidence type="ECO:0000256" key="1">
    <source>
        <dbReference type="SAM" id="MobiDB-lite"/>
    </source>
</evidence>
<evidence type="ECO:0000313" key="2">
    <source>
        <dbReference type="EMBL" id="KNE00928.1"/>
    </source>
</evidence>
<sequence length="56" mass="5857">MVTKSKTQDLERRHGTQGGLIGNQEGHVGAIVENFAATVLKAVAENALGPTLSIVQ</sequence>
<feature type="region of interest" description="Disordered" evidence="1">
    <location>
        <begin position="1"/>
        <end position="23"/>
    </location>
</feature>
<dbReference type="AlphaFoldDB" id="A0A0L0P3I1"/>
<proteinExistence type="predicted"/>
<comment type="caution">
    <text evidence="2">The sequence shown here is derived from an EMBL/GenBank/DDBJ whole genome shotgun (WGS) entry which is preliminary data.</text>
</comment>
<organism evidence="2 3">
    <name type="scientific">Candidozyma auris</name>
    <name type="common">Yeast</name>
    <name type="synonym">Candida auris</name>
    <dbReference type="NCBI Taxonomy" id="498019"/>
    <lineage>
        <taxon>Eukaryota</taxon>
        <taxon>Fungi</taxon>
        <taxon>Dikarya</taxon>
        <taxon>Ascomycota</taxon>
        <taxon>Saccharomycotina</taxon>
        <taxon>Pichiomycetes</taxon>
        <taxon>Metschnikowiaceae</taxon>
        <taxon>Candidozyma</taxon>
    </lineage>
</organism>
<evidence type="ECO:0000313" key="3">
    <source>
        <dbReference type="Proteomes" id="UP000037122"/>
    </source>
</evidence>